<evidence type="ECO:0000313" key="10">
    <source>
        <dbReference type="Proteomes" id="UP000629098"/>
    </source>
</evidence>
<feature type="domain" description="Zeta toxin" evidence="7">
    <location>
        <begin position="4"/>
        <end position="163"/>
    </location>
</feature>
<dbReference type="EC" id="2.7.1.176" evidence="2"/>
<evidence type="ECO:0000256" key="5">
    <source>
        <dbReference type="ARBA" id="ARBA00032897"/>
    </source>
</evidence>
<dbReference type="InterPro" id="IPR027417">
    <property type="entry name" value="P-loop_NTPase"/>
</dbReference>
<name>A0A8J6XNC0_9CYAN</name>
<dbReference type="RefSeq" id="WP_190837691.1">
    <property type="nucleotide sequence ID" value="NZ_CAWPPI010000125.1"/>
</dbReference>
<dbReference type="InterPro" id="IPR010488">
    <property type="entry name" value="Zeta_toxin_domain"/>
</dbReference>
<keyword evidence="10" id="KW-1185">Reference proteome</keyword>
<protein>
    <recommendedName>
        <fullName evidence="5">UDP-N-acetylglucosamine kinase</fullName>
        <ecNumber evidence="2">2.7.1.176</ecNumber>
    </recommendedName>
    <alternativeName>
        <fullName evidence="5">UDP-N-acetylglucosamine kinase</fullName>
    </alternativeName>
</protein>
<dbReference type="InterPro" id="IPR040782">
    <property type="entry name" value="KfrB"/>
</dbReference>
<dbReference type="GO" id="GO:0016301">
    <property type="term" value="F:kinase activity"/>
    <property type="evidence" value="ECO:0007669"/>
    <property type="project" value="InterPro"/>
</dbReference>
<evidence type="ECO:0000256" key="6">
    <source>
        <dbReference type="ARBA" id="ARBA00048178"/>
    </source>
</evidence>
<evidence type="ECO:0000256" key="3">
    <source>
        <dbReference type="ARBA" id="ARBA00022741"/>
    </source>
</evidence>
<sequence>MRQPNNQPKLVVFAGPNGSGKSTITNTLRETASFPANYINPDEIALTLTENNPNRKAYQAAIIAEEQRQSYIDQRESFAFETVMSHPSKLELMKQALISGYQVELVFVATKDPEININRVRQRVAEGGHDVPADKIRERYNRTIELLPAAVEIADRVRIYDNSTIPQQAVIIENGQITYQLEEIPTWVQTTLTKLEQRASDRSQIATNPTTPANIDSGKYVGTVSQTTDNYIVQQTGDRRILHDRSIVKGEFESGDNIRIAYRDGNVVATVQPTQENQQWAESILPIASNILQVERLENRVENPSRGIELVRENNYQLQLNRNNETLTISSVGDNRTVASYDLAESIVIAANPTAQDKQYWLSRSQQSQVE</sequence>
<dbReference type="AlphaFoldDB" id="A0A8J6XNC0"/>
<evidence type="ECO:0000256" key="1">
    <source>
        <dbReference type="ARBA" id="ARBA00009104"/>
    </source>
</evidence>
<reference evidence="9" key="1">
    <citation type="submission" date="2020-09" db="EMBL/GenBank/DDBJ databases">
        <title>Iningainema tapete sp. nov. (Scytonemataceae, Cyanobacteria) from greenhouses in central Florida (USA) produces two types of nodularin with biosynthetic potential for microcystin-LR and anabaenopeptins.</title>
        <authorList>
            <person name="Berthold D.E."/>
            <person name="Lefler F.W."/>
            <person name="Huang I.-S."/>
            <person name="Abdulla H."/>
            <person name="Zimba P.V."/>
            <person name="Laughinghouse H.D. IV."/>
        </authorList>
    </citation>
    <scope>NUCLEOTIDE SEQUENCE</scope>
    <source>
        <strain evidence="9">BLCCT55</strain>
    </source>
</reference>
<dbReference type="GO" id="GO:0005524">
    <property type="term" value="F:ATP binding"/>
    <property type="evidence" value="ECO:0007669"/>
    <property type="project" value="UniProtKB-KW"/>
</dbReference>
<dbReference type="Proteomes" id="UP000629098">
    <property type="component" value="Unassembled WGS sequence"/>
</dbReference>
<keyword evidence="4" id="KW-0067">ATP-binding</keyword>
<evidence type="ECO:0000313" key="9">
    <source>
        <dbReference type="EMBL" id="MBD2778238.1"/>
    </source>
</evidence>
<accession>A0A8J6XNC0</accession>
<comment type="caution">
    <text evidence="9">The sequence shown here is derived from an EMBL/GenBank/DDBJ whole genome shotgun (WGS) entry which is preliminary data.</text>
</comment>
<organism evidence="9 10">
    <name type="scientific">Iningainema tapete BLCC-T55</name>
    <dbReference type="NCBI Taxonomy" id="2748662"/>
    <lineage>
        <taxon>Bacteria</taxon>
        <taxon>Bacillati</taxon>
        <taxon>Cyanobacteriota</taxon>
        <taxon>Cyanophyceae</taxon>
        <taxon>Nostocales</taxon>
        <taxon>Scytonemataceae</taxon>
        <taxon>Iningainema tapete</taxon>
    </lineage>
</organism>
<dbReference type="Pfam" id="PF18790">
    <property type="entry name" value="KfrB"/>
    <property type="match status" value="1"/>
</dbReference>
<comment type="similarity">
    <text evidence="1">Belongs to the zeta toxin family.</text>
</comment>
<feature type="domain" description="KfrB" evidence="8">
    <location>
        <begin position="219"/>
        <end position="269"/>
    </location>
</feature>
<evidence type="ECO:0000259" key="8">
    <source>
        <dbReference type="Pfam" id="PF18790"/>
    </source>
</evidence>
<gene>
    <name evidence="9" type="ORF">ICL16_40915</name>
</gene>
<dbReference type="PANTHER" id="PTHR39206">
    <property type="entry name" value="SLL8004 PROTEIN"/>
    <property type="match status" value="1"/>
</dbReference>
<evidence type="ECO:0000256" key="4">
    <source>
        <dbReference type="ARBA" id="ARBA00022840"/>
    </source>
</evidence>
<dbReference type="SUPFAM" id="SSF52540">
    <property type="entry name" value="P-loop containing nucleoside triphosphate hydrolases"/>
    <property type="match status" value="1"/>
</dbReference>
<dbReference type="Pfam" id="PF06414">
    <property type="entry name" value="Zeta_toxin"/>
    <property type="match status" value="1"/>
</dbReference>
<comment type="catalytic activity">
    <reaction evidence="6">
        <text>UDP-N-acetyl-alpha-D-glucosamine + ATP = UDP-N-acetyl-alpha-D-glucosamine 3'-phosphate + ADP + H(+)</text>
        <dbReference type="Rhea" id="RHEA:32671"/>
        <dbReference type="ChEBI" id="CHEBI:15378"/>
        <dbReference type="ChEBI" id="CHEBI:30616"/>
        <dbReference type="ChEBI" id="CHEBI:57705"/>
        <dbReference type="ChEBI" id="CHEBI:64353"/>
        <dbReference type="ChEBI" id="CHEBI:456216"/>
        <dbReference type="EC" id="2.7.1.176"/>
    </reaction>
</comment>
<dbReference type="PANTHER" id="PTHR39206:SF1">
    <property type="entry name" value="SLL8004 PROTEIN"/>
    <property type="match status" value="1"/>
</dbReference>
<proteinExistence type="inferred from homology"/>
<dbReference type="Gene3D" id="3.40.50.300">
    <property type="entry name" value="P-loop containing nucleotide triphosphate hydrolases"/>
    <property type="match status" value="1"/>
</dbReference>
<keyword evidence="3" id="KW-0547">Nucleotide-binding</keyword>
<evidence type="ECO:0000259" key="7">
    <source>
        <dbReference type="Pfam" id="PF06414"/>
    </source>
</evidence>
<dbReference type="EMBL" id="JACXAE010000125">
    <property type="protein sequence ID" value="MBD2778238.1"/>
    <property type="molecule type" value="Genomic_DNA"/>
</dbReference>
<evidence type="ECO:0000256" key="2">
    <source>
        <dbReference type="ARBA" id="ARBA00011963"/>
    </source>
</evidence>